<keyword evidence="4 7" id="KW-0547">Nucleotide-binding</keyword>
<evidence type="ECO:0000256" key="2">
    <source>
        <dbReference type="ARBA" id="ARBA00022553"/>
    </source>
</evidence>
<dbReference type="InterPro" id="IPR015940">
    <property type="entry name" value="UBA"/>
</dbReference>
<dbReference type="Proteomes" id="UP000694941">
    <property type="component" value="Unplaced"/>
</dbReference>
<dbReference type="InterPro" id="IPR034672">
    <property type="entry name" value="SIK"/>
</dbReference>
<accession>A0ABM1BEX3</accession>
<evidence type="ECO:0000256" key="3">
    <source>
        <dbReference type="ARBA" id="ARBA00022723"/>
    </source>
</evidence>
<dbReference type="PROSITE" id="PS50030">
    <property type="entry name" value="UBA"/>
    <property type="match status" value="1"/>
</dbReference>
<dbReference type="Gene3D" id="1.10.510.10">
    <property type="entry name" value="Transferase(Phosphotransferase) domain 1"/>
    <property type="match status" value="1"/>
</dbReference>
<keyword evidence="11" id="KW-1185">Reference proteome</keyword>
<dbReference type="CDD" id="cd14338">
    <property type="entry name" value="UBA_SIK"/>
    <property type="match status" value="1"/>
</dbReference>
<reference evidence="12" key="1">
    <citation type="submission" date="2025-08" db="UniProtKB">
        <authorList>
            <consortium name="RefSeq"/>
        </authorList>
    </citation>
    <scope>IDENTIFICATION</scope>
    <source>
        <tissue evidence="12">Muscle</tissue>
    </source>
</reference>
<name>A0ABM1BEX3_LIMPO</name>
<evidence type="ECO:0000256" key="7">
    <source>
        <dbReference type="PROSITE-ProRule" id="PRU10141"/>
    </source>
</evidence>
<feature type="region of interest" description="Disordered" evidence="8">
    <location>
        <begin position="602"/>
        <end position="623"/>
    </location>
</feature>
<dbReference type="PROSITE" id="PS00107">
    <property type="entry name" value="PROTEIN_KINASE_ATP"/>
    <property type="match status" value="1"/>
</dbReference>
<protein>
    <submittedName>
        <fullName evidence="12">Serine/threonine-protein kinase SIK1-like isoform X1</fullName>
    </submittedName>
</protein>
<feature type="domain" description="Protein kinase" evidence="9">
    <location>
        <begin position="16"/>
        <end position="267"/>
    </location>
</feature>
<keyword evidence="5 7" id="KW-0067">ATP-binding</keyword>
<evidence type="ECO:0000256" key="4">
    <source>
        <dbReference type="ARBA" id="ARBA00022741"/>
    </source>
</evidence>
<dbReference type="InterPro" id="IPR017441">
    <property type="entry name" value="Protein_kinase_ATP_BS"/>
</dbReference>
<dbReference type="InterPro" id="IPR057380">
    <property type="entry name" value="UBA_SIK1/2/3"/>
</dbReference>
<comment type="cofactor">
    <cofactor evidence="1">
        <name>Mg(2+)</name>
        <dbReference type="ChEBI" id="CHEBI:18420"/>
    </cofactor>
</comment>
<keyword evidence="6" id="KW-0460">Magnesium</keyword>
<feature type="compositionally biased region" description="Polar residues" evidence="8">
    <location>
        <begin position="875"/>
        <end position="889"/>
    </location>
</feature>
<feature type="binding site" evidence="7">
    <location>
        <position position="45"/>
    </location>
    <ligand>
        <name>ATP</name>
        <dbReference type="ChEBI" id="CHEBI:30616"/>
    </ligand>
</feature>
<evidence type="ECO:0000259" key="10">
    <source>
        <dbReference type="PROSITE" id="PS50030"/>
    </source>
</evidence>
<dbReference type="Pfam" id="PF23312">
    <property type="entry name" value="UBA_SIK3"/>
    <property type="match status" value="1"/>
</dbReference>
<dbReference type="SMART" id="SM00220">
    <property type="entry name" value="S_TKc"/>
    <property type="match status" value="1"/>
</dbReference>
<dbReference type="PANTHER" id="PTHR24346:SF74">
    <property type="entry name" value="PROTEIN KINASE DOMAIN-CONTAINING PROTEIN"/>
    <property type="match status" value="1"/>
</dbReference>
<feature type="domain" description="UBA" evidence="10">
    <location>
        <begin position="293"/>
        <end position="333"/>
    </location>
</feature>
<evidence type="ECO:0000313" key="12">
    <source>
        <dbReference type="RefSeq" id="XP_013780610.1"/>
    </source>
</evidence>
<evidence type="ECO:0000313" key="11">
    <source>
        <dbReference type="Proteomes" id="UP000694941"/>
    </source>
</evidence>
<dbReference type="InterPro" id="IPR011009">
    <property type="entry name" value="Kinase-like_dom_sf"/>
</dbReference>
<evidence type="ECO:0000256" key="1">
    <source>
        <dbReference type="ARBA" id="ARBA00001946"/>
    </source>
</evidence>
<dbReference type="InterPro" id="IPR008271">
    <property type="entry name" value="Ser/Thr_kinase_AS"/>
</dbReference>
<feature type="region of interest" description="Disordered" evidence="8">
    <location>
        <begin position="818"/>
        <end position="889"/>
    </location>
</feature>
<dbReference type="PROSITE" id="PS00108">
    <property type="entry name" value="PROTEIN_KINASE_ST"/>
    <property type="match status" value="1"/>
</dbReference>
<gene>
    <name evidence="12" type="primary">LOC106464977</name>
</gene>
<sequence>MGMDEKPKGPIRVGFYEIERTIGKGNFAVVKLARHRITKTEVAIKIIDKTQLDKVNLEKVYREVQIMKQLSHPNIIKLYQVMETNSMVYLVSEYASNGEIFDFIARNGRMTEPMAKKKFWQILSAVEYCHNHRIVHRDLKAENLLLDENMNIKIADFGFSNYYSLNDRLKTWCGSPPYAAPEVFEGKNYIGPEVDIWSLGVVLYVLVCGTLPFDGSSLQVLRERVLSGRFRIPYFMSSECEHLIRRMLILEPKKRYNVEHIKQHKWMQTEISSSLPQYPCPTNDTREETKLGEFNEQILRLMQSLGIDAAKTKESLLNEKYDHHAAIYLLLLDRLRQYQKNISSAAGKQPTDSYHPRRPSTIAEQAMRKLDTCSLAFTSYQPPGGPTSSSPITHGNVVDSQVQPRPYIGDMRHRVFSRTTDGTTPSNEPSVGHAYRINERVIEQYAVPEGSRFSNVAQGSNLQRSHIGSQVSRVTESLDEGVEADFYESSDNSQSIPCVQRKLSSNFIEQNSCCGSVSESTDSQRVIPPLCNLTQMLSLSDSPVGSFTSQSSNFDSFDSQIETDFASSLTSQDNQSTTNLLESSLAVTSPSEVLSQTRLPVRNNNDSTMIGRHNPRESDCSAIQPPIGFREGRRASDGLPTHCIAPFCRRLGETLKTRGIIGLNKIKKKHHFQHLYLNQVRVAQQTKHQQQPCHDGSNVAEMPSSEISSTDHRKVLVVKRVSLPESFKYTPLACSLRQRIVSEESQGKLLNQSKPLQQQLLHQKLQQKRQILQKQSALRRQMVRQTSYKLVQQTPALPPLPTDFFNPALSFQPITEDISLPSDEEGDSHYLTDRQNPRIDRSEEKTPTPETTELEETVSLQVKSPFFKPPKENFETSSTETDITFDPNNASACGDNVIYPSESIFNALPQ</sequence>
<organism evidence="11 12">
    <name type="scientific">Limulus polyphemus</name>
    <name type="common">Atlantic horseshoe crab</name>
    <dbReference type="NCBI Taxonomy" id="6850"/>
    <lineage>
        <taxon>Eukaryota</taxon>
        <taxon>Metazoa</taxon>
        <taxon>Ecdysozoa</taxon>
        <taxon>Arthropoda</taxon>
        <taxon>Chelicerata</taxon>
        <taxon>Merostomata</taxon>
        <taxon>Xiphosura</taxon>
        <taxon>Limulidae</taxon>
        <taxon>Limulus</taxon>
    </lineage>
</organism>
<dbReference type="SUPFAM" id="SSF56112">
    <property type="entry name" value="Protein kinase-like (PK-like)"/>
    <property type="match status" value="1"/>
</dbReference>
<evidence type="ECO:0000256" key="6">
    <source>
        <dbReference type="ARBA" id="ARBA00022842"/>
    </source>
</evidence>
<dbReference type="RefSeq" id="XP_013780610.1">
    <property type="nucleotide sequence ID" value="XM_013925156.2"/>
</dbReference>
<keyword evidence="2" id="KW-0597">Phosphoprotein</keyword>
<feature type="compositionally biased region" description="Basic and acidic residues" evidence="8">
    <location>
        <begin position="827"/>
        <end position="847"/>
    </location>
</feature>
<evidence type="ECO:0000259" key="9">
    <source>
        <dbReference type="PROSITE" id="PS50011"/>
    </source>
</evidence>
<dbReference type="PANTHER" id="PTHR24346">
    <property type="entry name" value="MAP/MICROTUBULE AFFINITY-REGULATING KINASE"/>
    <property type="match status" value="1"/>
</dbReference>
<dbReference type="InterPro" id="IPR000719">
    <property type="entry name" value="Prot_kinase_dom"/>
</dbReference>
<dbReference type="GeneID" id="106464977"/>
<dbReference type="CDD" id="cd14071">
    <property type="entry name" value="STKc_SIK"/>
    <property type="match status" value="1"/>
</dbReference>
<dbReference type="Pfam" id="PF00069">
    <property type="entry name" value="Pkinase"/>
    <property type="match status" value="1"/>
</dbReference>
<evidence type="ECO:0000256" key="8">
    <source>
        <dbReference type="SAM" id="MobiDB-lite"/>
    </source>
</evidence>
<dbReference type="PROSITE" id="PS50011">
    <property type="entry name" value="PROTEIN_KINASE_DOM"/>
    <property type="match status" value="1"/>
</dbReference>
<evidence type="ECO:0000256" key="5">
    <source>
        <dbReference type="ARBA" id="ARBA00022840"/>
    </source>
</evidence>
<keyword evidence="3" id="KW-0479">Metal-binding</keyword>
<proteinExistence type="predicted"/>